<organism evidence="1 2">
    <name type="scientific">Triparma columacea</name>
    <dbReference type="NCBI Taxonomy" id="722753"/>
    <lineage>
        <taxon>Eukaryota</taxon>
        <taxon>Sar</taxon>
        <taxon>Stramenopiles</taxon>
        <taxon>Ochrophyta</taxon>
        <taxon>Bolidophyceae</taxon>
        <taxon>Parmales</taxon>
        <taxon>Triparmaceae</taxon>
        <taxon>Triparma</taxon>
    </lineage>
</organism>
<gene>
    <name evidence="1" type="ORF">TrCOL_g7655</name>
</gene>
<dbReference type="Proteomes" id="UP001165065">
    <property type="component" value="Unassembled WGS sequence"/>
</dbReference>
<keyword evidence="2" id="KW-1185">Reference proteome</keyword>
<dbReference type="OrthoDB" id="44223at2759"/>
<comment type="caution">
    <text evidence="1">The sequence shown here is derived from an EMBL/GenBank/DDBJ whole genome shotgun (WGS) entry which is preliminary data.</text>
</comment>
<protein>
    <submittedName>
        <fullName evidence="1">Uncharacterized protein</fullName>
    </submittedName>
</protein>
<sequence>MTVFQELSSLKSDPPPSPKAFPLLLTTPIPTIRSFFILYTSSLRYSTTTTLLNDRSFLKTSPGGPPTPKSVMISDLDLRDLHRNAFLTSLEDLRAQLLVEPYDKIEVEAIIKEMREEEREWTGMIPVEDVEEARRAVGYVNYTSNPDATVNLQSN</sequence>
<dbReference type="EMBL" id="BRYA01000146">
    <property type="protein sequence ID" value="GMI41285.1"/>
    <property type="molecule type" value="Genomic_DNA"/>
</dbReference>
<accession>A0A9W7GC95</accession>
<dbReference type="AlphaFoldDB" id="A0A9W7GC95"/>
<reference evidence="2" key="1">
    <citation type="journal article" date="2023" name="Commun. Biol.">
        <title>Genome analysis of Parmales, the sister group of diatoms, reveals the evolutionary specialization of diatoms from phago-mixotrophs to photoautotrophs.</title>
        <authorList>
            <person name="Ban H."/>
            <person name="Sato S."/>
            <person name="Yoshikawa S."/>
            <person name="Yamada K."/>
            <person name="Nakamura Y."/>
            <person name="Ichinomiya M."/>
            <person name="Sato N."/>
            <person name="Blanc-Mathieu R."/>
            <person name="Endo H."/>
            <person name="Kuwata A."/>
            <person name="Ogata H."/>
        </authorList>
    </citation>
    <scope>NUCLEOTIDE SEQUENCE [LARGE SCALE GENOMIC DNA]</scope>
</reference>
<evidence type="ECO:0000313" key="2">
    <source>
        <dbReference type="Proteomes" id="UP001165065"/>
    </source>
</evidence>
<evidence type="ECO:0000313" key="1">
    <source>
        <dbReference type="EMBL" id="GMI41285.1"/>
    </source>
</evidence>
<name>A0A9W7GC95_9STRA</name>
<proteinExistence type="predicted"/>